<keyword evidence="5" id="KW-0227">DNA damage</keyword>
<dbReference type="GO" id="GO:0004527">
    <property type="term" value="F:exonuclease activity"/>
    <property type="evidence" value="ECO:0007669"/>
    <property type="project" value="UniProtKB-KW"/>
</dbReference>
<evidence type="ECO:0000256" key="8">
    <source>
        <dbReference type="ARBA" id="ARBA00023242"/>
    </source>
</evidence>
<sequence>MKCTIPNQNVKIIARAIHSLSKIGDEMFIEPTREEMIFRTVNMAQSAFAEFKMTQCFFSSFIFSDPGDCDSLCKVTMRSCINVFKNLHNVDKQVENCEIRMKPDATVVIFQMKFTNAPVKKYYLPIIESEKLEASIPTEPLNRVTASSKMLMSTVKNFRYSEDEITITVEKDKTYIKNHIEIKKDMHTMRTELCFHPSEFETYSVFHSSCVTFCFKELRAVLSFAEPSNLSVTMSFSSPGMPILFQVPNHPAYEANYVVSTLNANTANLEMNLTRQSRTNHQQLSEALNTSHQLHPTVYSFIDETEPYATQQNLIVEESLPQMAVVNVLETSSRSSNIECNQEQLVVNCDKSRSVTTHNRKRKNSDANDSLSLSDGIESVYSTFNTNTFNKKSSTFAVDKTDLTSSSYEAIDKEDASELIKIVFARCFKNSNVLEKISGNEIVIVDSSNSESV</sequence>
<evidence type="ECO:0000313" key="12">
    <source>
        <dbReference type="EMBL" id="JAC87462.1"/>
    </source>
</evidence>
<reference evidence="12" key="1">
    <citation type="journal article" date="2015" name="J. Med. Entomol.">
        <title>A Deep Insight Into the Sialotranscriptome of the Chagas Disease Vector, Panstrongylus megistus (Hemiptera: Heteroptera).</title>
        <authorList>
            <person name="Ribeiro J.M."/>
            <person name="Schwarz A."/>
            <person name="Francischetti I.M."/>
        </authorList>
    </citation>
    <scope>NUCLEOTIDE SEQUENCE</scope>
    <source>
        <tissue evidence="12">Salivary glands</tissue>
    </source>
</reference>
<comment type="similarity">
    <text evidence="2">Belongs to the rad9 family.</text>
</comment>
<evidence type="ECO:0000256" key="4">
    <source>
        <dbReference type="ARBA" id="ARBA00022722"/>
    </source>
</evidence>
<evidence type="ECO:0000256" key="1">
    <source>
        <dbReference type="ARBA" id="ARBA00004123"/>
    </source>
</evidence>
<keyword evidence="6" id="KW-0378">Hydrolase</keyword>
<dbReference type="GO" id="GO:0031573">
    <property type="term" value="P:mitotic intra-S DNA damage checkpoint signaling"/>
    <property type="evidence" value="ECO:0007669"/>
    <property type="project" value="TreeGrafter"/>
</dbReference>
<dbReference type="AlphaFoldDB" id="A0A069DUU9"/>
<comment type="subcellular location">
    <subcellularLocation>
        <location evidence="1">Nucleus</location>
    </subcellularLocation>
</comment>
<dbReference type="GO" id="GO:0071479">
    <property type="term" value="P:cellular response to ionizing radiation"/>
    <property type="evidence" value="ECO:0007669"/>
    <property type="project" value="TreeGrafter"/>
</dbReference>
<evidence type="ECO:0000256" key="3">
    <source>
        <dbReference type="ARBA" id="ARBA00022553"/>
    </source>
</evidence>
<dbReference type="FunFam" id="3.70.10.10:FF:000005">
    <property type="entry name" value="Cell cycle checkpoint control protein"/>
    <property type="match status" value="1"/>
</dbReference>
<dbReference type="Gene3D" id="3.70.10.10">
    <property type="match status" value="1"/>
</dbReference>
<evidence type="ECO:0000256" key="9">
    <source>
        <dbReference type="ARBA" id="ARBA00059283"/>
    </source>
</evidence>
<dbReference type="EMBL" id="GBGD01001427">
    <property type="protein sequence ID" value="JAC87462.1"/>
    <property type="molecule type" value="mRNA"/>
</dbReference>
<comment type="function">
    <text evidence="9">Component of the 9-1-1 cell-cycle checkpoint response complex that plays a major role in DNA repair. The 9-1-1 complex is recruited to DNA lesion upon damage by the RAD17-replication factor C (RFC) clamp loader complex. Acts then as a sliding clamp platform on DNA for several proteins involved in long-patch base excision repair (LP-BER). The 9-1-1 complex stimulates DNA polymerase beta (POLB) activity by increasing its affinity for the 3'-OH end of the primer-template and stabilizes POLB to those sites where LP-BER proceeds; endonuclease FEN1 cleavage activity on substrates with double, nick, or gap flaps of distinct sequences and lengths; and DNA ligase I (LIG1) on long-patch base excision repair substrates. The 9-1-1 complex is necessary for the recruitment of RHNO1 to sites of double-stranded breaks (DSB) occurring during the S phase. RAD9A possesses 3'-&gt;5' double stranded DNA exonuclease activity.</text>
</comment>
<dbReference type="SUPFAM" id="SSF55979">
    <property type="entry name" value="DNA clamp"/>
    <property type="match status" value="1"/>
</dbReference>
<accession>A0A069DUU9</accession>
<protein>
    <recommendedName>
        <fullName evidence="10">Cell cycle checkpoint control protein RAD9A</fullName>
    </recommendedName>
    <alternativeName>
        <fullName evidence="11">DNA repair exonuclease rad9 homolog A</fullName>
    </alternativeName>
</protein>
<dbReference type="PANTHER" id="PTHR15237:SF0">
    <property type="entry name" value="CELL CYCLE CHECKPOINT CONTROL PROTEIN"/>
    <property type="match status" value="1"/>
</dbReference>
<keyword evidence="7" id="KW-0269">Exonuclease</keyword>
<keyword evidence="8" id="KW-0539">Nucleus</keyword>
<dbReference type="PANTHER" id="PTHR15237">
    <property type="entry name" value="DNA REPAIR PROTEIN RAD9"/>
    <property type="match status" value="1"/>
</dbReference>
<evidence type="ECO:0000256" key="2">
    <source>
        <dbReference type="ARBA" id="ARBA00008494"/>
    </source>
</evidence>
<dbReference type="Pfam" id="PF04139">
    <property type="entry name" value="Rad9"/>
    <property type="match status" value="1"/>
</dbReference>
<organism evidence="12">
    <name type="scientific">Panstrongylus megistus</name>
    <dbReference type="NCBI Taxonomy" id="65343"/>
    <lineage>
        <taxon>Eukaryota</taxon>
        <taxon>Metazoa</taxon>
        <taxon>Ecdysozoa</taxon>
        <taxon>Arthropoda</taxon>
        <taxon>Hexapoda</taxon>
        <taxon>Insecta</taxon>
        <taxon>Pterygota</taxon>
        <taxon>Neoptera</taxon>
        <taxon>Paraneoptera</taxon>
        <taxon>Hemiptera</taxon>
        <taxon>Heteroptera</taxon>
        <taxon>Panheteroptera</taxon>
        <taxon>Cimicomorpha</taxon>
        <taxon>Reduviidae</taxon>
        <taxon>Triatominae</taxon>
        <taxon>Panstrongylus</taxon>
    </lineage>
</organism>
<evidence type="ECO:0000256" key="11">
    <source>
        <dbReference type="ARBA" id="ARBA00079896"/>
    </source>
</evidence>
<dbReference type="GO" id="GO:0030896">
    <property type="term" value="C:checkpoint clamp complex"/>
    <property type="evidence" value="ECO:0007669"/>
    <property type="project" value="InterPro"/>
</dbReference>
<evidence type="ECO:0000256" key="7">
    <source>
        <dbReference type="ARBA" id="ARBA00022839"/>
    </source>
</evidence>
<name>A0A069DUU9_9HEMI</name>
<dbReference type="InterPro" id="IPR007268">
    <property type="entry name" value="Rad9/Ddc1"/>
</dbReference>
<dbReference type="GO" id="GO:0000076">
    <property type="term" value="P:DNA replication checkpoint signaling"/>
    <property type="evidence" value="ECO:0007669"/>
    <property type="project" value="TreeGrafter"/>
</dbReference>
<keyword evidence="4" id="KW-0540">Nuclease</keyword>
<proteinExistence type="evidence at transcript level"/>
<dbReference type="GO" id="GO:0006281">
    <property type="term" value="P:DNA repair"/>
    <property type="evidence" value="ECO:0007669"/>
    <property type="project" value="TreeGrafter"/>
</dbReference>
<evidence type="ECO:0000256" key="10">
    <source>
        <dbReference type="ARBA" id="ARBA00069752"/>
    </source>
</evidence>
<dbReference type="InterPro" id="IPR046938">
    <property type="entry name" value="DNA_clamp_sf"/>
</dbReference>
<evidence type="ECO:0000256" key="5">
    <source>
        <dbReference type="ARBA" id="ARBA00022763"/>
    </source>
</evidence>
<keyword evidence="3" id="KW-0597">Phosphoprotein</keyword>
<evidence type="ECO:0000256" key="6">
    <source>
        <dbReference type="ARBA" id="ARBA00022801"/>
    </source>
</evidence>